<keyword evidence="3" id="KW-1185">Reference proteome</keyword>
<dbReference type="EMBL" id="JBHRXP010000007">
    <property type="protein sequence ID" value="MFC3581744.1"/>
    <property type="molecule type" value="Genomic_DNA"/>
</dbReference>
<organism evidence="2 3">
    <name type="scientific">Sphingomonas hylomeconis</name>
    <dbReference type="NCBI Taxonomy" id="1395958"/>
    <lineage>
        <taxon>Bacteria</taxon>
        <taxon>Pseudomonadati</taxon>
        <taxon>Pseudomonadota</taxon>
        <taxon>Alphaproteobacteria</taxon>
        <taxon>Sphingomonadales</taxon>
        <taxon>Sphingomonadaceae</taxon>
        <taxon>Sphingomonas</taxon>
    </lineage>
</organism>
<reference evidence="3" key="1">
    <citation type="journal article" date="2019" name="Int. J. Syst. Evol. Microbiol.">
        <title>The Global Catalogue of Microorganisms (GCM) 10K type strain sequencing project: providing services to taxonomists for standard genome sequencing and annotation.</title>
        <authorList>
            <consortium name="The Broad Institute Genomics Platform"/>
            <consortium name="The Broad Institute Genome Sequencing Center for Infectious Disease"/>
            <person name="Wu L."/>
            <person name="Ma J."/>
        </authorList>
    </citation>
    <scope>NUCLEOTIDE SEQUENCE [LARGE SCALE GENOMIC DNA]</scope>
    <source>
        <strain evidence="3">KCTC 42739</strain>
    </source>
</reference>
<evidence type="ECO:0000313" key="2">
    <source>
        <dbReference type="EMBL" id="MFC3581744.1"/>
    </source>
</evidence>
<feature type="signal peptide" evidence="1">
    <location>
        <begin position="1"/>
        <end position="22"/>
    </location>
</feature>
<evidence type="ECO:0000256" key="1">
    <source>
        <dbReference type="SAM" id="SignalP"/>
    </source>
</evidence>
<gene>
    <name evidence="2" type="ORF">ACFONA_16360</name>
</gene>
<keyword evidence="1" id="KW-0732">Signal</keyword>
<name>A0ABV7SXJ9_9SPHN</name>
<accession>A0ABV7SXJ9</accession>
<protein>
    <submittedName>
        <fullName evidence="2">Uncharacterized protein</fullName>
    </submittedName>
</protein>
<feature type="chain" id="PRO_5046320114" evidence="1">
    <location>
        <begin position="23"/>
        <end position="87"/>
    </location>
</feature>
<evidence type="ECO:0000313" key="3">
    <source>
        <dbReference type="Proteomes" id="UP001595713"/>
    </source>
</evidence>
<sequence>MIKTVVIALSGALIAAATPAFADAARPSADTTTAQIATTKEAPKQAAVSSKQRYCVTDTLTGSRLPVKSCQTRDEWLKQGFDPLAKH</sequence>
<dbReference type="RefSeq" id="WP_261292422.1">
    <property type="nucleotide sequence ID" value="NZ_JANQBK010000001.1"/>
</dbReference>
<proteinExistence type="predicted"/>
<dbReference type="Proteomes" id="UP001595713">
    <property type="component" value="Unassembled WGS sequence"/>
</dbReference>
<comment type="caution">
    <text evidence="2">The sequence shown here is derived from an EMBL/GenBank/DDBJ whole genome shotgun (WGS) entry which is preliminary data.</text>
</comment>